<proteinExistence type="predicted"/>
<evidence type="ECO:0000256" key="1">
    <source>
        <dbReference type="SAM" id="MobiDB-lite"/>
    </source>
</evidence>
<keyword evidence="2" id="KW-0732">Signal</keyword>
<evidence type="ECO:0008006" key="5">
    <source>
        <dbReference type="Google" id="ProtNLM"/>
    </source>
</evidence>
<feature type="compositionally biased region" description="Basic and acidic residues" evidence="1">
    <location>
        <begin position="26"/>
        <end position="35"/>
    </location>
</feature>
<evidence type="ECO:0000313" key="4">
    <source>
        <dbReference type="Proteomes" id="UP000319771"/>
    </source>
</evidence>
<comment type="caution">
    <text evidence="3">The sequence shown here is derived from an EMBL/GenBank/DDBJ whole genome shotgun (WGS) entry which is preliminary data.</text>
</comment>
<reference evidence="3 4" key="1">
    <citation type="journal article" date="2019" name="Nat. Microbiol.">
        <title>Mediterranean grassland soil C-N compound turnover is dependent on rainfall and depth, and is mediated by genomically divergent microorganisms.</title>
        <authorList>
            <person name="Diamond S."/>
            <person name="Andeer P.F."/>
            <person name="Li Z."/>
            <person name="Crits-Christoph A."/>
            <person name="Burstein D."/>
            <person name="Anantharaman K."/>
            <person name="Lane K.R."/>
            <person name="Thomas B.C."/>
            <person name="Pan C."/>
            <person name="Northen T.R."/>
            <person name="Banfield J.F."/>
        </authorList>
    </citation>
    <scope>NUCLEOTIDE SEQUENCE [LARGE SCALE GENOMIC DNA]</scope>
    <source>
        <strain evidence="3">WS_11</strain>
    </source>
</reference>
<sequence>MKKAGTILIASVLATLIASAAFAGTPREERREARQHARIVQGRRNGQLTRPEAMRLRAGQRRIHRAERRADRDGFVARAERRRIERMQDRQRARIYRLKHNARHSV</sequence>
<accession>A0A538U9F2</accession>
<organism evidence="3 4">
    <name type="scientific">Eiseniibacteriota bacterium</name>
    <dbReference type="NCBI Taxonomy" id="2212470"/>
    <lineage>
        <taxon>Bacteria</taxon>
        <taxon>Candidatus Eiseniibacteriota</taxon>
    </lineage>
</organism>
<evidence type="ECO:0000313" key="3">
    <source>
        <dbReference type="EMBL" id="TMQ72533.1"/>
    </source>
</evidence>
<feature type="chain" id="PRO_5022195047" description="DUF4148 domain-containing protein" evidence="2">
    <location>
        <begin position="24"/>
        <end position="106"/>
    </location>
</feature>
<dbReference type="AlphaFoldDB" id="A0A538U9F2"/>
<gene>
    <name evidence="3" type="ORF">E6K81_07120</name>
</gene>
<feature type="signal peptide" evidence="2">
    <location>
        <begin position="1"/>
        <end position="23"/>
    </location>
</feature>
<protein>
    <recommendedName>
        <fullName evidence="5">DUF4148 domain-containing protein</fullName>
    </recommendedName>
</protein>
<dbReference type="EMBL" id="VBPB01000104">
    <property type="protein sequence ID" value="TMQ72533.1"/>
    <property type="molecule type" value="Genomic_DNA"/>
</dbReference>
<feature type="region of interest" description="Disordered" evidence="1">
    <location>
        <begin position="24"/>
        <end position="51"/>
    </location>
</feature>
<name>A0A538U9F2_UNCEI</name>
<evidence type="ECO:0000256" key="2">
    <source>
        <dbReference type="SAM" id="SignalP"/>
    </source>
</evidence>
<dbReference type="Proteomes" id="UP000319771">
    <property type="component" value="Unassembled WGS sequence"/>
</dbReference>